<proteinExistence type="predicted"/>
<dbReference type="Proteomes" id="UP000276309">
    <property type="component" value="Chromosome"/>
</dbReference>
<dbReference type="Pfam" id="PF18962">
    <property type="entry name" value="Por_Secre_tail"/>
    <property type="match status" value="1"/>
</dbReference>
<accession>A0A3G2L634</accession>
<evidence type="ECO:0000313" key="5">
    <source>
        <dbReference type="EMBL" id="AYN67696.1"/>
    </source>
</evidence>
<protein>
    <submittedName>
        <fullName evidence="5">DUF4114 domain-containing protein</fullName>
    </submittedName>
</protein>
<evidence type="ECO:0000259" key="3">
    <source>
        <dbReference type="Pfam" id="PF13448"/>
    </source>
</evidence>
<dbReference type="AlphaFoldDB" id="A0A3G2L634"/>
<dbReference type="Pfam" id="PF13448">
    <property type="entry name" value="DUF4114"/>
    <property type="match status" value="1"/>
</dbReference>
<organism evidence="5 6">
    <name type="scientific">Euzebyella marina</name>
    <dbReference type="NCBI Taxonomy" id="1761453"/>
    <lineage>
        <taxon>Bacteria</taxon>
        <taxon>Pseudomonadati</taxon>
        <taxon>Bacteroidota</taxon>
        <taxon>Flavobacteriia</taxon>
        <taxon>Flavobacteriales</taxon>
        <taxon>Flavobacteriaceae</taxon>
        <taxon>Euzebyella</taxon>
    </lineage>
</organism>
<dbReference type="EMBL" id="CP032050">
    <property type="protein sequence ID" value="AYN67696.1"/>
    <property type="molecule type" value="Genomic_DNA"/>
</dbReference>
<dbReference type="NCBIfam" id="TIGR04183">
    <property type="entry name" value="Por_Secre_tail"/>
    <property type="match status" value="1"/>
</dbReference>
<keyword evidence="1 2" id="KW-0732">Signal</keyword>
<gene>
    <name evidence="5" type="ORF">D1013_10095</name>
</gene>
<dbReference type="InterPro" id="IPR026444">
    <property type="entry name" value="Secre_tail"/>
</dbReference>
<dbReference type="OrthoDB" id="1204817at2"/>
<dbReference type="InterPro" id="IPR025193">
    <property type="entry name" value="DUF4114"/>
</dbReference>
<evidence type="ECO:0000256" key="2">
    <source>
        <dbReference type="SAM" id="SignalP"/>
    </source>
</evidence>
<feature type="domain" description="DUF4114" evidence="3">
    <location>
        <begin position="147"/>
        <end position="231"/>
    </location>
</feature>
<feature type="domain" description="Secretion system C-terminal sorting" evidence="4">
    <location>
        <begin position="757"/>
        <end position="825"/>
    </location>
</feature>
<name>A0A3G2L634_9FLAO</name>
<feature type="chain" id="PRO_5018322843" evidence="2">
    <location>
        <begin position="20"/>
        <end position="834"/>
    </location>
</feature>
<evidence type="ECO:0000313" key="6">
    <source>
        <dbReference type="Proteomes" id="UP000276309"/>
    </source>
</evidence>
<dbReference type="RefSeq" id="WP_121848712.1">
    <property type="nucleotide sequence ID" value="NZ_CP032050.1"/>
</dbReference>
<keyword evidence="6" id="KW-1185">Reference proteome</keyword>
<evidence type="ECO:0000256" key="1">
    <source>
        <dbReference type="ARBA" id="ARBA00022729"/>
    </source>
</evidence>
<sequence length="834" mass="92801">MKRYLLCLLAVLSFSVASAQNYNFLGSYTADGTPEYFDEKDSVSPETLSMIADALPESFPVPQYNPQYITSGYDTDVILNENADVWVTFVAEGAGYRNVLGFYTYDINNPLTQAPSPEDITIIFPNVSAKNSGGSLEAGHKVKIGTFSAGTGIGWVLLANGWNGSQVTSGLWQLYSGTAFNPEPLENLRHHNVLLNDPDNERIILGFEDIRRDYASCDNDFNDALFYISANPYTAIKTTNFNKITDHTDVSSGNDGGLESNGDLASLIAKRNFDRNKNNTFKNTQKRQSKYSKKTYKGNAAIDGSLNAYFPETGMFGDESTYISSPDDLLAITNASRIFSIDYYRGYGRVAAALATETVDGVYNHTKTICDRLNDSKLLDVRTVELQGHELVYTQLERANGDLEYALLFSAKIDADHYTVYSFWNLDQYPAGDYINFQVWGHSMGQVSTMVNHIIEQLNEEKAVNPFKTENILPTVFIKNGFYKNGKLHLNVVNSSKARSLNINSNYKATEQSGLSKFSKSISLNGNWEEEVIVDTGFLFDAGISIKGDNSPQIDALYLADGPWGVDYNAQADSIGSFEITKHEGSVQKSENYMVERGVALDGEVKETINIFRNLLAGDRNLSVDDYSYLQFSIENDTPIEVSLVTENTADWSNRLRHQISVHDEESVVSLHFSDFTDESGNPVQFSEIKSVVFSVQGDYHGYQEYSLKINSMVLSAEGYTPAEEEVLEETEVAQTTEADLETIEELENNEVKVRNYPNPFTTHTSIDLPKSTSKVEIRLTNTVGAMVYHKMLHTQAGGRTVMIEASSLVNGIYIFTVLDAENGKIYQGKVIKN</sequence>
<feature type="signal peptide" evidence="2">
    <location>
        <begin position="1"/>
        <end position="19"/>
    </location>
</feature>
<reference evidence="5 6" key="1">
    <citation type="submission" date="2018-08" db="EMBL/GenBank/DDBJ databases">
        <title>The reduced genetic potential of extracellular carbohydrate catabolism in Euzebyella marina RN62, a Flavobacteriia bacterium isolated from the hadal water.</title>
        <authorList>
            <person name="Xue C."/>
        </authorList>
    </citation>
    <scope>NUCLEOTIDE SEQUENCE [LARGE SCALE GENOMIC DNA]</scope>
    <source>
        <strain evidence="5 6">RN62</strain>
    </source>
</reference>
<evidence type="ECO:0000259" key="4">
    <source>
        <dbReference type="Pfam" id="PF18962"/>
    </source>
</evidence>
<dbReference type="KEGG" id="emar:D1013_10095"/>